<dbReference type="PANTHER" id="PTHR39428:SF3">
    <property type="entry name" value="DEAZAFLAVIN-DEPENDENT NITROREDUCTASE"/>
    <property type="match status" value="1"/>
</dbReference>
<dbReference type="GO" id="GO:0070967">
    <property type="term" value="F:coenzyme F420 binding"/>
    <property type="evidence" value="ECO:0007669"/>
    <property type="project" value="TreeGrafter"/>
</dbReference>
<reference evidence="6" key="1">
    <citation type="submission" date="2018-04" db="EMBL/GenBank/DDBJ databases">
        <authorList>
            <person name="Liu S."/>
            <person name="Wang Z."/>
            <person name="Li J."/>
        </authorList>
    </citation>
    <scope>NUCLEOTIDE SEQUENCE [LARGE SCALE GENOMIC DNA]</scope>
    <source>
        <strain evidence="6">622</strain>
    </source>
</reference>
<protein>
    <submittedName>
        <fullName evidence="5">Nitroreductase family deazaflavin-dependent oxidoreductase</fullName>
    </submittedName>
</protein>
<comment type="catalytic activity">
    <reaction evidence="2">
        <text>oxidized coenzyme F420-(gamma-L-Glu)(n) + a quinol + H(+) = reduced coenzyme F420-(gamma-L-Glu)(n) + a quinone</text>
        <dbReference type="Rhea" id="RHEA:39663"/>
        <dbReference type="Rhea" id="RHEA-COMP:12939"/>
        <dbReference type="Rhea" id="RHEA-COMP:14378"/>
        <dbReference type="ChEBI" id="CHEBI:15378"/>
        <dbReference type="ChEBI" id="CHEBI:24646"/>
        <dbReference type="ChEBI" id="CHEBI:132124"/>
        <dbReference type="ChEBI" id="CHEBI:133980"/>
        <dbReference type="ChEBI" id="CHEBI:139511"/>
    </reaction>
</comment>
<dbReference type="Proteomes" id="UP000244962">
    <property type="component" value="Unassembled WGS sequence"/>
</dbReference>
<dbReference type="OrthoDB" id="8225825at2"/>
<dbReference type="Pfam" id="PF04075">
    <property type="entry name" value="F420H2_quin_red"/>
    <property type="match status" value="1"/>
</dbReference>
<comment type="similarity">
    <text evidence="1">Belongs to the F420H(2)-dependent quinone reductase family.</text>
</comment>
<dbReference type="GO" id="GO:0008270">
    <property type="term" value="F:zinc ion binding"/>
    <property type="evidence" value="ECO:0007669"/>
    <property type="project" value="InterPro"/>
</dbReference>
<dbReference type="GO" id="GO:0016491">
    <property type="term" value="F:oxidoreductase activity"/>
    <property type="evidence" value="ECO:0007669"/>
    <property type="project" value="InterPro"/>
</dbReference>
<dbReference type="PANTHER" id="PTHR39428">
    <property type="entry name" value="F420H(2)-DEPENDENT QUINONE REDUCTASE RV1261C"/>
    <property type="match status" value="1"/>
</dbReference>
<name>A0A2U1TI39_9MICO</name>
<proteinExistence type="inferred from homology"/>
<dbReference type="InterPro" id="IPR011420">
    <property type="entry name" value="AreA_N"/>
</dbReference>
<dbReference type="GO" id="GO:0005886">
    <property type="term" value="C:plasma membrane"/>
    <property type="evidence" value="ECO:0007669"/>
    <property type="project" value="TreeGrafter"/>
</dbReference>
<keyword evidence="6" id="KW-1185">Reference proteome</keyword>
<accession>A0A2U1TI39</accession>
<dbReference type="GO" id="GO:0042128">
    <property type="term" value="P:nitrate assimilation"/>
    <property type="evidence" value="ECO:0007669"/>
    <property type="project" value="InterPro"/>
</dbReference>
<dbReference type="GO" id="GO:0003677">
    <property type="term" value="F:DNA binding"/>
    <property type="evidence" value="ECO:0007669"/>
    <property type="project" value="InterPro"/>
</dbReference>
<evidence type="ECO:0000313" key="6">
    <source>
        <dbReference type="Proteomes" id="UP000244962"/>
    </source>
</evidence>
<evidence type="ECO:0000256" key="3">
    <source>
        <dbReference type="SAM" id="MobiDB-lite"/>
    </source>
</evidence>
<gene>
    <name evidence="5" type="ORF">DF223_04010</name>
</gene>
<feature type="region of interest" description="Disordered" evidence="3">
    <location>
        <begin position="77"/>
        <end position="189"/>
    </location>
</feature>
<dbReference type="InterPro" id="IPR004378">
    <property type="entry name" value="F420H2_quin_Rdtase"/>
</dbReference>
<dbReference type="InterPro" id="IPR012349">
    <property type="entry name" value="Split_barrel_FMN-bd"/>
</dbReference>
<dbReference type="NCBIfam" id="TIGR00026">
    <property type="entry name" value="hi_GC_TIGR00026"/>
    <property type="match status" value="1"/>
</dbReference>
<organism evidence="5 6">
    <name type="scientific">Mycetocola zhujimingii</name>
    <dbReference type="NCBI Taxonomy" id="2079792"/>
    <lineage>
        <taxon>Bacteria</taxon>
        <taxon>Bacillati</taxon>
        <taxon>Actinomycetota</taxon>
        <taxon>Actinomycetes</taxon>
        <taxon>Micrococcales</taxon>
        <taxon>Microbacteriaceae</taxon>
        <taxon>Mycetocola</taxon>
    </lineage>
</organism>
<evidence type="ECO:0000256" key="2">
    <source>
        <dbReference type="ARBA" id="ARBA00049106"/>
    </source>
</evidence>
<evidence type="ECO:0000313" key="5">
    <source>
        <dbReference type="EMBL" id="PWC08500.1"/>
    </source>
</evidence>
<dbReference type="KEGG" id="myl:C3E77_10170"/>
<feature type="compositionally biased region" description="Polar residues" evidence="3">
    <location>
        <begin position="13"/>
        <end position="30"/>
    </location>
</feature>
<dbReference type="AlphaFoldDB" id="A0A2U1TI39"/>
<dbReference type="Pfam" id="PF07573">
    <property type="entry name" value="AreA_N"/>
    <property type="match status" value="1"/>
</dbReference>
<feature type="region of interest" description="Disordered" evidence="3">
    <location>
        <begin position="1"/>
        <end position="36"/>
    </location>
</feature>
<sequence length="327" mass="35729">MKTSSWPGAPCRPTTTRATCSPESRTPNDCSSERNDGCRVAPGHNAITVAVRGRRERCHPRRVGVRCHVRHRCRGRGSHLRHAAPCAPGQLQGGDRRKAAGGTRSTVRPAVRARTASDTATAGRPERARRHDGRHDASLGQPLSAPDGSEAQPGLLPDSVAKLWPGARASTQRNGEDMPLTGEYAPSTSDFARNQAEVYEQSGGTEGTMLHGRPVVILTTVGARSGKLRKTALMRVEHDGDYAVVASLGGAPKHPVWYFNILAQPHVELQDGPQKHDYLAREVTGEEKRVWWERAVEAFPNYAGYQEKTDREIPVFVLERMTDDTAS</sequence>
<feature type="domain" description="Nitrogen regulatory AreA N-terminal" evidence="4">
    <location>
        <begin position="100"/>
        <end position="179"/>
    </location>
</feature>
<evidence type="ECO:0000256" key="1">
    <source>
        <dbReference type="ARBA" id="ARBA00008710"/>
    </source>
</evidence>
<dbReference type="Gene3D" id="2.30.110.10">
    <property type="entry name" value="Electron Transport, Fmn-binding Protein, Chain A"/>
    <property type="match status" value="1"/>
</dbReference>
<dbReference type="EMBL" id="QEFB01000001">
    <property type="protein sequence ID" value="PWC08500.1"/>
    <property type="molecule type" value="Genomic_DNA"/>
</dbReference>
<comment type="caution">
    <text evidence="5">The sequence shown here is derived from an EMBL/GenBank/DDBJ whole genome shotgun (WGS) entry which is preliminary data.</text>
</comment>
<evidence type="ECO:0000259" key="4">
    <source>
        <dbReference type="Pfam" id="PF07573"/>
    </source>
</evidence>